<dbReference type="EMBL" id="BAABEO010000019">
    <property type="protein sequence ID" value="GAA3688996.1"/>
    <property type="molecule type" value="Genomic_DNA"/>
</dbReference>
<dbReference type="RefSeq" id="WP_345151616.1">
    <property type="nucleotide sequence ID" value="NZ_BAABEO010000019.1"/>
</dbReference>
<proteinExistence type="predicted"/>
<protein>
    <submittedName>
        <fullName evidence="2">Uncharacterized protein</fullName>
    </submittedName>
</protein>
<evidence type="ECO:0000313" key="2">
    <source>
        <dbReference type="EMBL" id="GAA3688996.1"/>
    </source>
</evidence>
<sequence>MSAYLQRLYDAAAGAATAVEARPAQRSSSPLLAVDQRLASATYAASFLLSLPGEADAGQGPALEALTLPDPPRRDAVASRDQTPVRAPVPRPAPAGIPVPDIEERVALRPRIDGDIGLPAGSPARPAPSREPGPMPPDAAVAARAERQPVAEEGTRRLQEAQPPPPQVQPLPRSIDPAAPLAPRPEPGPTEPVAAVAPPPALAGPRAEPDGPAPLLHRVPAAAREALPTPAAPRAAEPDGPAPLLHRVPAAAREALPTPAVPRAAEPVGLAEQVRRLVREAMSREAARPGATRERESGTADSGASASRPTRAEAVSVIGPLDRPERATTLYGLRLR</sequence>
<organism evidence="2 3">
    <name type="scientific">Arthrobacter ginkgonis</name>
    <dbReference type="NCBI Taxonomy" id="1630594"/>
    <lineage>
        <taxon>Bacteria</taxon>
        <taxon>Bacillati</taxon>
        <taxon>Actinomycetota</taxon>
        <taxon>Actinomycetes</taxon>
        <taxon>Micrococcales</taxon>
        <taxon>Micrococcaceae</taxon>
        <taxon>Arthrobacter</taxon>
    </lineage>
</organism>
<feature type="region of interest" description="Disordered" evidence="1">
    <location>
        <begin position="280"/>
        <end position="320"/>
    </location>
</feature>
<feature type="compositionally biased region" description="Basic and acidic residues" evidence="1">
    <location>
        <begin position="144"/>
        <end position="159"/>
    </location>
</feature>
<comment type="caution">
    <text evidence="2">The sequence shown here is derived from an EMBL/GenBank/DDBJ whole genome shotgun (WGS) entry which is preliminary data.</text>
</comment>
<feature type="compositionally biased region" description="Pro residues" evidence="1">
    <location>
        <begin position="87"/>
        <end position="97"/>
    </location>
</feature>
<feature type="region of interest" description="Disordered" evidence="1">
    <location>
        <begin position="56"/>
        <end position="244"/>
    </location>
</feature>
<evidence type="ECO:0000256" key="1">
    <source>
        <dbReference type="SAM" id="MobiDB-lite"/>
    </source>
</evidence>
<feature type="compositionally biased region" description="Pro residues" evidence="1">
    <location>
        <begin position="125"/>
        <end position="137"/>
    </location>
</feature>
<dbReference type="Proteomes" id="UP001500752">
    <property type="component" value="Unassembled WGS sequence"/>
</dbReference>
<evidence type="ECO:0000313" key="3">
    <source>
        <dbReference type="Proteomes" id="UP001500752"/>
    </source>
</evidence>
<name>A0ABP7CEL5_9MICC</name>
<accession>A0ABP7CEL5</accession>
<feature type="compositionally biased region" description="Low complexity" evidence="1">
    <location>
        <begin position="220"/>
        <end position="235"/>
    </location>
</feature>
<keyword evidence="3" id="KW-1185">Reference proteome</keyword>
<gene>
    <name evidence="2" type="ORF">GCM10023081_27950</name>
</gene>
<feature type="compositionally biased region" description="Pro residues" evidence="1">
    <location>
        <begin position="180"/>
        <end position="190"/>
    </location>
</feature>
<reference evidence="3" key="1">
    <citation type="journal article" date="2019" name="Int. J. Syst. Evol. Microbiol.">
        <title>The Global Catalogue of Microorganisms (GCM) 10K type strain sequencing project: providing services to taxonomists for standard genome sequencing and annotation.</title>
        <authorList>
            <consortium name="The Broad Institute Genomics Platform"/>
            <consortium name="The Broad Institute Genome Sequencing Center for Infectious Disease"/>
            <person name="Wu L."/>
            <person name="Ma J."/>
        </authorList>
    </citation>
    <scope>NUCLEOTIDE SEQUENCE [LARGE SCALE GENOMIC DNA]</scope>
    <source>
        <strain evidence="3">JCM 30742</strain>
    </source>
</reference>
<feature type="compositionally biased region" description="Basic and acidic residues" evidence="1">
    <location>
        <begin position="102"/>
        <end position="114"/>
    </location>
</feature>
<feature type="compositionally biased region" description="Polar residues" evidence="1">
    <location>
        <begin position="299"/>
        <end position="308"/>
    </location>
</feature>
<feature type="compositionally biased region" description="Basic and acidic residues" evidence="1">
    <location>
        <begin position="280"/>
        <end position="298"/>
    </location>
</feature>